<gene>
    <name evidence="2" type="ORF">SAMN05421858_2521</name>
</gene>
<feature type="compositionally biased region" description="Acidic residues" evidence="1">
    <location>
        <begin position="198"/>
        <end position="210"/>
    </location>
</feature>
<evidence type="ECO:0000313" key="3">
    <source>
        <dbReference type="Proteomes" id="UP000186914"/>
    </source>
</evidence>
<sequence>MNAEQLAPITAAVLILSVAAPAFAAVEDDGLSVGVSQNDDVVVTVTSNGTAVENASVSVNALNNSTYAGVGSYTTDVNGTVSLATPSNNTTVRIVATKGNVTDATTATLVAADEEESEEADSDLFGQQVSSFVYALLSGEDVKNPGHIISAWVTENNPGADKNSDVGEESNDKKPAHAEGPENGDDHPGNGHDKKGNDEDDEDDEDEAENDDHPGNGNGKKNGHGHGN</sequence>
<dbReference type="RefSeq" id="WP_076430550.1">
    <property type="nucleotide sequence ID" value="NZ_FTNO01000002.1"/>
</dbReference>
<protein>
    <submittedName>
        <fullName evidence="2">Uncharacterized protein</fullName>
    </submittedName>
</protein>
<name>A0A1N7BFF3_9EURY</name>
<dbReference type="AlphaFoldDB" id="A0A1N7BFF3"/>
<dbReference type="EMBL" id="FTNO01000002">
    <property type="protein sequence ID" value="SIR49976.1"/>
    <property type="molecule type" value="Genomic_DNA"/>
</dbReference>
<dbReference type="Proteomes" id="UP000186914">
    <property type="component" value="Unassembled WGS sequence"/>
</dbReference>
<feature type="compositionally biased region" description="Basic and acidic residues" evidence="1">
    <location>
        <begin position="162"/>
        <end position="197"/>
    </location>
</feature>
<evidence type="ECO:0000256" key="1">
    <source>
        <dbReference type="SAM" id="MobiDB-lite"/>
    </source>
</evidence>
<reference evidence="3" key="1">
    <citation type="submission" date="2017-01" db="EMBL/GenBank/DDBJ databases">
        <authorList>
            <person name="Varghese N."/>
            <person name="Submissions S."/>
        </authorList>
    </citation>
    <scope>NUCLEOTIDE SEQUENCE [LARGE SCALE GENOMIC DNA]</scope>
    <source>
        <strain evidence="3">CGMCC 1.7737</strain>
    </source>
</reference>
<dbReference type="OrthoDB" id="271937at2157"/>
<proteinExistence type="predicted"/>
<keyword evidence="3" id="KW-1185">Reference proteome</keyword>
<organism evidence="2 3">
    <name type="scientific">Haladaptatus litoreus</name>
    <dbReference type="NCBI Taxonomy" id="553468"/>
    <lineage>
        <taxon>Archaea</taxon>
        <taxon>Methanobacteriati</taxon>
        <taxon>Methanobacteriota</taxon>
        <taxon>Stenosarchaea group</taxon>
        <taxon>Halobacteria</taxon>
        <taxon>Halobacteriales</taxon>
        <taxon>Haladaptataceae</taxon>
        <taxon>Haladaptatus</taxon>
    </lineage>
</organism>
<dbReference type="Gene3D" id="2.60.40.1120">
    <property type="entry name" value="Carboxypeptidase-like, regulatory domain"/>
    <property type="match status" value="1"/>
</dbReference>
<feature type="region of interest" description="Disordered" evidence="1">
    <location>
        <begin position="153"/>
        <end position="228"/>
    </location>
</feature>
<accession>A0A1N7BFF3</accession>
<evidence type="ECO:0000313" key="2">
    <source>
        <dbReference type="EMBL" id="SIR49976.1"/>
    </source>
</evidence>